<dbReference type="KEGG" id="pstg:E8M01_33120"/>
<dbReference type="Pfam" id="PF00582">
    <property type="entry name" value="Usp"/>
    <property type="match status" value="1"/>
</dbReference>
<proteinExistence type="inferred from homology"/>
<name>A0A4D7B4B0_9HYPH</name>
<evidence type="ECO:0000313" key="4">
    <source>
        <dbReference type="Proteomes" id="UP000298781"/>
    </source>
</evidence>
<evidence type="ECO:0000259" key="2">
    <source>
        <dbReference type="Pfam" id="PF00582"/>
    </source>
</evidence>
<gene>
    <name evidence="3" type="ORF">E8M01_33120</name>
</gene>
<dbReference type="EMBL" id="CP039690">
    <property type="protein sequence ID" value="QCI68649.1"/>
    <property type="molecule type" value="Genomic_DNA"/>
</dbReference>
<dbReference type="InterPro" id="IPR006015">
    <property type="entry name" value="Universal_stress_UspA"/>
</dbReference>
<dbReference type="PANTHER" id="PTHR46268">
    <property type="entry name" value="STRESS RESPONSE PROTEIN NHAX"/>
    <property type="match status" value="1"/>
</dbReference>
<dbReference type="PANTHER" id="PTHR46268:SF15">
    <property type="entry name" value="UNIVERSAL STRESS PROTEIN HP_0031"/>
    <property type="match status" value="1"/>
</dbReference>
<accession>A0A4D7B4B0</accession>
<dbReference type="RefSeq" id="WP_136964068.1">
    <property type="nucleotide sequence ID" value="NZ_CP039690.1"/>
</dbReference>
<dbReference type="SUPFAM" id="SSF52402">
    <property type="entry name" value="Adenine nucleotide alpha hydrolases-like"/>
    <property type="match status" value="2"/>
</dbReference>
<dbReference type="AlphaFoldDB" id="A0A4D7B4B0"/>
<evidence type="ECO:0000256" key="1">
    <source>
        <dbReference type="ARBA" id="ARBA00008791"/>
    </source>
</evidence>
<feature type="domain" description="UspA" evidence="2">
    <location>
        <begin position="208"/>
        <end position="275"/>
    </location>
</feature>
<reference evidence="3 4" key="1">
    <citation type="submission" date="2019-04" db="EMBL/GenBank/DDBJ databases">
        <title>Phreatobacter aquaticus sp. nov.</title>
        <authorList>
            <person name="Choi A."/>
        </authorList>
    </citation>
    <scope>NUCLEOTIDE SEQUENCE [LARGE SCALE GENOMIC DNA]</scope>
    <source>
        <strain evidence="3 4">KCTC 52518</strain>
    </source>
</reference>
<dbReference type="OrthoDB" id="9804721at2"/>
<dbReference type="CDD" id="cd00293">
    <property type="entry name" value="USP-like"/>
    <property type="match status" value="1"/>
</dbReference>
<dbReference type="PRINTS" id="PR01438">
    <property type="entry name" value="UNVRSLSTRESS"/>
</dbReference>
<keyword evidence="4" id="KW-1185">Reference proteome</keyword>
<dbReference type="Proteomes" id="UP000298781">
    <property type="component" value="Chromosome"/>
</dbReference>
<dbReference type="Gene3D" id="3.40.50.12370">
    <property type="match status" value="1"/>
</dbReference>
<comment type="similarity">
    <text evidence="1">Belongs to the universal stress protein A family.</text>
</comment>
<organism evidence="3 4">
    <name type="scientific">Phreatobacter stygius</name>
    <dbReference type="NCBI Taxonomy" id="1940610"/>
    <lineage>
        <taxon>Bacteria</taxon>
        <taxon>Pseudomonadati</taxon>
        <taxon>Pseudomonadota</taxon>
        <taxon>Alphaproteobacteria</taxon>
        <taxon>Hyphomicrobiales</taxon>
        <taxon>Phreatobacteraceae</taxon>
        <taxon>Phreatobacter</taxon>
    </lineage>
</organism>
<evidence type="ECO:0000313" key="3">
    <source>
        <dbReference type="EMBL" id="QCI68649.1"/>
    </source>
</evidence>
<dbReference type="InterPro" id="IPR006016">
    <property type="entry name" value="UspA"/>
</dbReference>
<sequence length="277" mass="28913">MSIKTVLLALVAGDGERPSGAINYAISLAADHKAHLSVVVGAIKVPVVVYSGVAEVQAIVTDDNDFRGRDADELAESIGRSAQINGVAAAVEVVSDAIDPLFSRIGKRARLHDLAICGRPRTADIWSTELAETLLLSSGRPVIVVPDGFDPERASNTVIVAWDGSAVAARAVGGATPFIDRAGQVEIVSVLGDRHAEDRIAGAALAPMLAHHGVKVSVTDLPYTRGTGKAIADHAASVRAQMVVMGGYAHSRLRQMVLGGTTTTMLQYSSVPVLMSH</sequence>
<protein>
    <submittedName>
        <fullName evidence="3">Universal stress protein</fullName>
    </submittedName>
</protein>